<evidence type="ECO:0000313" key="16">
    <source>
        <dbReference type="RefSeq" id="XP_017768872.1"/>
    </source>
</evidence>
<evidence type="ECO:0000256" key="1">
    <source>
        <dbReference type="ARBA" id="ARBA00004278"/>
    </source>
</evidence>
<feature type="region of interest" description="Disordered" evidence="12">
    <location>
        <begin position="294"/>
        <end position="368"/>
    </location>
</feature>
<dbReference type="PROSITE" id="PS00479">
    <property type="entry name" value="ZF_DAG_PE_1"/>
    <property type="match status" value="1"/>
</dbReference>
<gene>
    <name evidence="16" type="primary">LOC108557011</name>
</gene>
<dbReference type="Pfam" id="PF00018">
    <property type="entry name" value="SH3_1"/>
    <property type="match status" value="1"/>
</dbReference>
<evidence type="ECO:0000256" key="11">
    <source>
        <dbReference type="PROSITE-ProRule" id="PRU00192"/>
    </source>
</evidence>
<evidence type="ECO:0000259" key="14">
    <source>
        <dbReference type="PROSITE" id="PS50081"/>
    </source>
</evidence>
<sequence length="629" mass="70420">MEQCRRYEGLVSQCRNVNGTSDLAHLARSWPAPQGRAPIMKRLFVPPQPPPPPETEEDGPSMPINENIPPPLKDELVIDRLSAVQVKPSHDALRKQAIELDAQIRQIQDALDTTVRLQQRSLEASLFNKANEIQEDISMKRFDLRVAQIHLSAINSQKELFSNKLDNSGDSGRERKMSNASQGSMKTKWLKAFKSLKTPPPETEKKNQMYHAVSTIIQMRKNGSAATRELLKGDPDAHNFQEYTYKKITPCDICSQVLRGHTRQGLKCRICKMNVHVDCQEKASKCQAKARLLRRQKSTSEIETRIPDSTVEDENRRTSQGPSGSESSMRRRIFAGMKSLTGFGSRSRHGSPGHRSISLPERSRMRNSSSAVNFNTHFGANNVAPHSPRRQKLNLRMKSLSLDSPESTEHVQRRKHHGAAATSDPHSNQSSSSRIQFSVPVRPIHSNLVARSSHKANSTPSSPVHNRRLLSAKNIRMSSVELPDDNEKSPSSASTSPCPSPVGGKKPHRLLPTNLYVVLYNFKSRHQDELDLKAGYKVTVIDTSDPDWWKGKCLGRVGYFPSKYCSKLSPGEKPLQVTHNLQVSDGDNGLMLLRDQIVIQIGEELDGMVMIRSGDNRQGVCPVKFLQEV</sequence>
<keyword evidence="9" id="KW-0862">Zinc</keyword>
<feature type="region of interest" description="Disordered" evidence="12">
    <location>
        <begin position="43"/>
        <end position="66"/>
    </location>
</feature>
<keyword evidence="7" id="KW-0677">Repeat</keyword>
<dbReference type="SUPFAM" id="SSF50044">
    <property type="entry name" value="SH3-domain"/>
    <property type="match status" value="1"/>
</dbReference>
<keyword evidence="15" id="KW-1185">Reference proteome</keyword>
<accession>A0ABM1M2S2</accession>
<dbReference type="Gene3D" id="2.30.30.40">
    <property type="entry name" value="SH3 Domains"/>
    <property type="match status" value="1"/>
</dbReference>
<name>A0ABM1M2S2_NICVS</name>
<keyword evidence="10" id="KW-0472">Membrane</keyword>
<evidence type="ECO:0000256" key="5">
    <source>
        <dbReference type="ARBA" id="ARBA00022490"/>
    </source>
</evidence>
<proteinExistence type="predicted"/>
<keyword evidence="8" id="KW-0863">Zinc-finger</keyword>
<keyword evidence="5" id="KW-0963">Cytoplasm</keyword>
<feature type="domain" description="SH3" evidence="13">
    <location>
        <begin position="511"/>
        <end position="570"/>
    </location>
</feature>
<reference evidence="16" key="1">
    <citation type="submission" date="2025-08" db="UniProtKB">
        <authorList>
            <consortium name="RefSeq"/>
        </authorList>
    </citation>
    <scope>IDENTIFICATION</scope>
    <source>
        <tissue evidence="16">Whole Larva</tissue>
    </source>
</reference>
<dbReference type="Pfam" id="PF00130">
    <property type="entry name" value="C1_1"/>
    <property type="match status" value="1"/>
</dbReference>
<dbReference type="SMART" id="SM00109">
    <property type="entry name" value="C1"/>
    <property type="match status" value="1"/>
</dbReference>
<keyword evidence="3 11" id="KW-0728">SH3 domain</keyword>
<evidence type="ECO:0000256" key="3">
    <source>
        <dbReference type="ARBA" id="ARBA00022443"/>
    </source>
</evidence>
<dbReference type="PANTHER" id="PTHR15135:SF7">
    <property type="entry name" value="STAC-LIKE, ISOFORM J"/>
    <property type="match status" value="1"/>
</dbReference>
<evidence type="ECO:0000256" key="2">
    <source>
        <dbReference type="ARBA" id="ARBA00004496"/>
    </source>
</evidence>
<dbReference type="PANTHER" id="PTHR15135">
    <property type="entry name" value="STAC"/>
    <property type="match status" value="1"/>
</dbReference>
<dbReference type="Pfam" id="PF26085">
    <property type="entry name" value="SH3_20"/>
    <property type="match status" value="1"/>
</dbReference>
<dbReference type="InterPro" id="IPR002219">
    <property type="entry name" value="PKC_DAG/PE"/>
</dbReference>
<evidence type="ECO:0000256" key="9">
    <source>
        <dbReference type="ARBA" id="ARBA00022833"/>
    </source>
</evidence>
<evidence type="ECO:0000256" key="12">
    <source>
        <dbReference type="SAM" id="MobiDB-lite"/>
    </source>
</evidence>
<dbReference type="SMART" id="SM00326">
    <property type="entry name" value="SH3"/>
    <property type="match status" value="1"/>
</dbReference>
<organism evidence="15 16">
    <name type="scientific">Nicrophorus vespilloides</name>
    <name type="common">Boreal carrion beetle</name>
    <dbReference type="NCBI Taxonomy" id="110193"/>
    <lineage>
        <taxon>Eukaryota</taxon>
        <taxon>Metazoa</taxon>
        <taxon>Ecdysozoa</taxon>
        <taxon>Arthropoda</taxon>
        <taxon>Hexapoda</taxon>
        <taxon>Insecta</taxon>
        <taxon>Pterygota</taxon>
        <taxon>Neoptera</taxon>
        <taxon>Endopterygota</taxon>
        <taxon>Coleoptera</taxon>
        <taxon>Polyphaga</taxon>
        <taxon>Staphyliniformia</taxon>
        <taxon>Silphidae</taxon>
        <taxon>Nicrophorinae</taxon>
        <taxon>Nicrophorus</taxon>
    </lineage>
</organism>
<dbReference type="InterPro" id="IPR036028">
    <property type="entry name" value="SH3-like_dom_sf"/>
</dbReference>
<evidence type="ECO:0000256" key="4">
    <source>
        <dbReference type="ARBA" id="ARBA00022475"/>
    </source>
</evidence>
<dbReference type="Gene3D" id="3.30.60.20">
    <property type="match status" value="1"/>
</dbReference>
<feature type="region of interest" description="Disordered" evidence="12">
    <location>
        <begin position="162"/>
        <end position="184"/>
    </location>
</feature>
<dbReference type="Proteomes" id="UP000695000">
    <property type="component" value="Unplaced"/>
</dbReference>
<dbReference type="InterPro" id="IPR046349">
    <property type="entry name" value="C1-like_sf"/>
</dbReference>
<dbReference type="PROSITE" id="PS50002">
    <property type="entry name" value="SH3"/>
    <property type="match status" value="1"/>
</dbReference>
<dbReference type="InterPro" id="IPR059031">
    <property type="entry name" value="SH3_20"/>
</dbReference>
<feature type="region of interest" description="Disordered" evidence="12">
    <location>
        <begin position="402"/>
        <end position="439"/>
    </location>
</feature>
<evidence type="ECO:0000256" key="7">
    <source>
        <dbReference type="ARBA" id="ARBA00022737"/>
    </source>
</evidence>
<evidence type="ECO:0000256" key="8">
    <source>
        <dbReference type="ARBA" id="ARBA00022771"/>
    </source>
</evidence>
<dbReference type="SUPFAM" id="SSF57889">
    <property type="entry name" value="Cysteine-rich domain"/>
    <property type="match status" value="1"/>
</dbReference>
<dbReference type="RefSeq" id="XP_017768872.1">
    <property type="nucleotide sequence ID" value="XM_017913383.1"/>
</dbReference>
<feature type="domain" description="Phorbol-ester/DAG-type" evidence="14">
    <location>
        <begin position="237"/>
        <end position="286"/>
    </location>
</feature>
<evidence type="ECO:0000259" key="13">
    <source>
        <dbReference type="PROSITE" id="PS50002"/>
    </source>
</evidence>
<dbReference type="CDD" id="cd20817">
    <property type="entry name" value="C1_Stac"/>
    <property type="match status" value="1"/>
</dbReference>
<dbReference type="InterPro" id="IPR001452">
    <property type="entry name" value="SH3_domain"/>
</dbReference>
<keyword evidence="6" id="KW-0479">Metal-binding</keyword>
<keyword evidence="4" id="KW-1003">Cell membrane</keyword>
<dbReference type="PROSITE" id="PS50081">
    <property type="entry name" value="ZF_DAG_PE_2"/>
    <property type="match status" value="1"/>
</dbReference>
<comment type="subcellular location">
    <subcellularLocation>
        <location evidence="1">Cell membrane</location>
        <location evidence="1">Sarcolemma</location>
        <topology evidence="1">Peripheral membrane protein</topology>
        <orientation evidence="1">Cytoplasmic side</orientation>
    </subcellularLocation>
    <subcellularLocation>
        <location evidence="2">Cytoplasm</location>
    </subcellularLocation>
</comment>
<protein>
    <submittedName>
        <fullName evidence="16">Uncharacterized protein LOC108557011 isoform X7</fullName>
    </submittedName>
</protein>
<feature type="compositionally biased region" description="Polar residues" evidence="12">
    <location>
        <begin position="318"/>
        <end position="327"/>
    </location>
</feature>
<feature type="compositionally biased region" description="Low complexity" evidence="12">
    <location>
        <begin position="427"/>
        <end position="438"/>
    </location>
</feature>
<dbReference type="PRINTS" id="PR00452">
    <property type="entry name" value="SH3DOMAIN"/>
</dbReference>
<evidence type="ECO:0000256" key="10">
    <source>
        <dbReference type="ARBA" id="ARBA00023136"/>
    </source>
</evidence>
<evidence type="ECO:0000256" key="6">
    <source>
        <dbReference type="ARBA" id="ARBA00022723"/>
    </source>
</evidence>
<feature type="region of interest" description="Disordered" evidence="12">
    <location>
        <begin position="481"/>
        <end position="506"/>
    </location>
</feature>
<dbReference type="InterPro" id="IPR039688">
    <property type="entry name" value="STAC1/2/3"/>
</dbReference>
<dbReference type="GeneID" id="108557011"/>
<evidence type="ECO:0000313" key="15">
    <source>
        <dbReference type="Proteomes" id="UP000695000"/>
    </source>
</evidence>